<dbReference type="GeneTree" id="ENSGT00390000010998"/>
<dbReference type="InterPro" id="IPR024462">
    <property type="entry name" value="GH116_N"/>
</dbReference>
<keyword evidence="1" id="KW-0326">Glycosidase</keyword>
<dbReference type="PIRSF" id="PIRSF028944">
    <property type="entry name" value="Beta_gluc_GBA2"/>
    <property type="match status" value="1"/>
</dbReference>
<dbReference type="Ensembl" id="ENSPMAT00000002080.1">
    <property type="protein sequence ID" value="ENSPMAP00000002070.1"/>
    <property type="gene ID" value="ENSPMAG00000001880.1"/>
</dbReference>
<dbReference type="Pfam" id="PF12215">
    <property type="entry name" value="Glyco_hydr_116N"/>
    <property type="match status" value="1"/>
</dbReference>
<name>S4RA39_PETMA</name>
<keyword evidence="1" id="KW-0472">Membrane</keyword>
<protein>
    <recommendedName>
        <fullName evidence="1">Non-lysosomal glucosylceramidase</fullName>
        <shortName evidence="1">NLGase</shortName>
        <ecNumber evidence="1">3.2.1.45</ecNumber>
    </recommendedName>
</protein>
<dbReference type="InterPro" id="IPR014551">
    <property type="entry name" value="B_Glucosidase_GBA2-typ"/>
</dbReference>
<feature type="domain" description="Glycosyl-hydrolase family 116 catalytic region" evidence="2">
    <location>
        <begin position="475"/>
        <end position="840"/>
    </location>
</feature>
<dbReference type="GO" id="GO:0005975">
    <property type="term" value="P:carbohydrate metabolic process"/>
    <property type="evidence" value="ECO:0007669"/>
    <property type="project" value="InterPro"/>
</dbReference>
<feature type="domain" description="Glycosyl-hydrolase family 116 N-terminal" evidence="3">
    <location>
        <begin position="84"/>
        <end position="400"/>
    </location>
</feature>
<comment type="catalytic activity">
    <reaction evidence="1">
        <text>a beta-D-glucosyl-(1&lt;-&gt;1')-N-acylsphing-4-enine + H2O = an N-acylsphing-4-enine + D-glucose</text>
        <dbReference type="Rhea" id="RHEA:13269"/>
        <dbReference type="ChEBI" id="CHEBI:4167"/>
        <dbReference type="ChEBI" id="CHEBI:15377"/>
        <dbReference type="ChEBI" id="CHEBI:22801"/>
        <dbReference type="ChEBI" id="CHEBI:52639"/>
        <dbReference type="EC" id="3.2.1.45"/>
    </reaction>
</comment>
<organism evidence="4">
    <name type="scientific">Petromyzon marinus</name>
    <name type="common">Sea lamprey</name>
    <dbReference type="NCBI Taxonomy" id="7757"/>
    <lineage>
        <taxon>Eukaryota</taxon>
        <taxon>Metazoa</taxon>
        <taxon>Chordata</taxon>
        <taxon>Craniata</taxon>
        <taxon>Vertebrata</taxon>
        <taxon>Cyclostomata</taxon>
        <taxon>Hyperoartia</taxon>
        <taxon>Petromyzontiformes</taxon>
        <taxon>Petromyzontidae</taxon>
        <taxon>Petromyzon</taxon>
    </lineage>
</organism>
<dbReference type="SUPFAM" id="SSF48208">
    <property type="entry name" value="Six-hairpin glycosidases"/>
    <property type="match status" value="1"/>
</dbReference>
<dbReference type="GO" id="GO:0007417">
    <property type="term" value="P:central nervous system development"/>
    <property type="evidence" value="ECO:0007669"/>
    <property type="project" value="Ensembl"/>
</dbReference>
<accession>S4RA39</accession>
<dbReference type="STRING" id="7757.ENSPMAP00000002070"/>
<dbReference type="EC" id="3.2.1.45" evidence="1"/>
<dbReference type="GO" id="GO:0005886">
    <property type="term" value="C:plasma membrane"/>
    <property type="evidence" value="ECO:0007669"/>
    <property type="project" value="Ensembl"/>
</dbReference>
<dbReference type="InterPro" id="IPR008928">
    <property type="entry name" value="6-hairpin_glycosidase_sf"/>
</dbReference>
<dbReference type="InterPro" id="IPR006775">
    <property type="entry name" value="GH116_catalytic"/>
</dbReference>
<reference evidence="4" key="2">
    <citation type="submission" date="2025-09" db="UniProtKB">
        <authorList>
            <consortium name="Ensembl"/>
        </authorList>
    </citation>
    <scope>IDENTIFICATION</scope>
</reference>
<sequence>MMREYGGATRGRGVPDDGWRICLKHEFTEKRKPFHLQNISPKQVIGFFGMGLRYLWFYQKKKRVEKKAPFIDLFDSQPLRQIYGVPLGGIGGGCITRGWKGEFCRWNLQPGLYAYETISADQQVGNCECRYFTVCVRRNGQTTYQQVLSPDQPHSLQNWNWGFCGRFAYYHALYPRAWTVYELPGQGITLTCRQISPVIPNDYKDSSLPTGVFVWDIENHGEEDVEVAIMFTMSNSAGRKHDGKEGHWNEPFHTAGEGASDGAVSGVLLHHNHPTNPYTMAIAAQHQAGVTVSHLTEFDPKGLGAEVWTDLMQDGRLNSPQGPSKPTRSRQEVAAAVASTVSVMARGSAQVEFCLAWDMPKMRFKSKEREYCRRYTRWFGTDGQAAPKLCLYALSRYKEWEENIEAWQSPILKDTSLPAWYKSAVFNELYFVTDGGTVWVEARTEEAPKGCDDDDVRPMNGTSPLPCNETLLEYGRFAYLEGQEYRMFNTYDVHFYASFALIMLWPQLQLSLQYDIASAILAEDTQQRTHLMNGSRSNVKTKHVVPHDVGDPYDEPWVRLNAYLIHDTRDWRDLNLKFVLQVYRDYHATGDRRYLDRLWPVCKIVMNSELEFDADGDGLIENSGAADQTYDGWAVKGASAYCGGMWLASVCTMRKMADIMGDLTCFNKYDDILSRGKKAFETKLWNGRYWKYDSSGELYSASVMSDQCAGQWYLGASNLGDGEYEAFPKDQVQSALRTIYDLNVMKFSGGTMGAVNGMMPNGTVDTTSVQSIEVWVGVVYSLAATMIQEGLTEEGFKTAEGTYRTVWERLGMAFQTPEAYCEQDVFRSLAYMRPLSVWSMQWALERRARK</sequence>
<dbReference type="PANTHER" id="PTHR12654">
    <property type="entry name" value="BILE ACID BETA-GLUCOSIDASE-RELATED"/>
    <property type="match status" value="1"/>
</dbReference>
<evidence type="ECO:0000259" key="2">
    <source>
        <dbReference type="Pfam" id="PF04685"/>
    </source>
</evidence>
<dbReference type="Pfam" id="PF04685">
    <property type="entry name" value="DUF608"/>
    <property type="match status" value="1"/>
</dbReference>
<proteinExistence type="inferred from homology"/>
<keyword evidence="1" id="KW-0378">Hydrolase</keyword>
<dbReference type="InterPro" id="IPR052566">
    <property type="entry name" value="Non-lysos_glucosylceramidase"/>
</dbReference>
<dbReference type="GO" id="GO:0006680">
    <property type="term" value="P:glucosylceramide catabolic process"/>
    <property type="evidence" value="ECO:0007669"/>
    <property type="project" value="InterPro"/>
</dbReference>
<reference evidence="4" key="1">
    <citation type="submission" date="2025-08" db="UniProtKB">
        <authorList>
            <consortium name="Ensembl"/>
        </authorList>
    </citation>
    <scope>IDENTIFICATION</scope>
</reference>
<dbReference type="HOGENOM" id="CLU_006322_1_1_1"/>
<evidence type="ECO:0000313" key="4">
    <source>
        <dbReference type="Ensembl" id="ENSPMAP00000002070.1"/>
    </source>
</evidence>
<keyword evidence="1" id="KW-0443">Lipid metabolism</keyword>
<dbReference type="PANTHER" id="PTHR12654:SF0">
    <property type="entry name" value="NON-LYSOSOMAL GLUCOSYLCERAMIDASE"/>
    <property type="match status" value="1"/>
</dbReference>
<dbReference type="OMA" id="HDLGAPN"/>
<dbReference type="InterPro" id="IPR012341">
    <property type="entry name" value="6hp_glycosidase-like_sf"/>
</dbReference>
<dbReference type="GO" id="GO:0004348">
    <property type="term" value="F:glucosylceramidase activity"/>
    <property type="evidence" value="ECO:0007669"/>
    <property type="project" value="UniProtKB-EC"/>
</dbReference>
<dbReference type="GO" id="GO:0007409">
    <property type="term" value="P:axonogenesis"/>
    <property type="evidence" value="ECO:0007669"/>
    <property type="project" value="Ensembl"/>
</dbReference>
<evidence type="ECO:0000259" key="3">
    <source>
        <dbReference type="Pfam" id="PF12215"/>
    </source>
</evidence>
<evidence type="ECO:0000256" key="1">
    <source>
        <dbReference type="PIRNR" id="PIRNR028944"/>
    </source>
</evidence>
<dbReference type="Gene3D" id="1.50.10.10">
    <property type="match status" value="1"/>
</dbReference>
<dbReference type="AlphaFoldDB" id="S4RA39"/>
<comment type="function">
    <text evidence="1">Non-lysosomal glucosylceramidase that catalyzes the hydrolysis of glucosylceramide (GlcCer) to free glucose and ceramide.</text>
</comment>
<comment type="similarity">
    <text evidence="1">Belongs to the non-lysosomal glucosylceramidase family.</text>
</comment>
<dbReference type="GO" id="GO:0008422">
    <property type="term" value="F:beta-glucosidase activity"/>
    <property type="evidence" value="ECO:0007669"/>
    <property type="project" value="Ensembl"/>
</dbReference>